<proteinExistence type="predicted"/>
<dbReference type="PATRIC" id="fig|742738.3.peg.2640"/>
<dbReference type="SUPFAM" id="SSF54593">
    <property type="entry name" value="Glyoxalase/Bleomycin resistance protein/Dihydroxybiphenyl dioxygenase"/>
    <property type="match status" value="1"/>
</dbReference>
<gene>
    <name evidence="1" type="ORF">HMPREF9460_02574</name>
</gene>
<protein>
    <recommendedName>
        <fullName evidence="3">VOC domain-containing protein</fullName>
    </recommendedName>
</protein>
<evidence type="ECO:0008006" key="3">
    <source>
        <dbReference type="Google" id="ProtNLM"/>
    </source>
</evidence>
<dbReference type="Pfam" id="PF13669">
    <property type="entry name" value="Glyoxalase_4"/>
    <property type="match status" value="1"/>
</dbReference>
<dbReference type="eggNOG" id="COG3185">
    <property type="taxonomic scope" value="Bacteria"/>
</dbReference>
<evidence type="ECO:0000313" key="1">
    <source>
        <dbReference type="EMBL" id="KGF54690.1"/>
    </source>
</evidence>
<dbReference type="Gene3D" id="3.10.180.10">
    <property type="entry name" value="2,3-Dihydroxybiphenyl 1,2-Dioxygenase, domain 1"/>
    <property type="match status" value="2"/>
</dbReference>
<name>A0A096B6L3_FLAPL</name>
<comment type="caution">
    <text evidence="1">The sequence shown here is derived from an EMBL/GenBank/DDBJ whole genome shotgun (WGS) entry which is preliminary data.</text>
</comment>
<keyword evidence="2" id="KW-1185">Reference proteome</keyword>
<dbReference type="InterPro" id="IPR029068">
    <property type="entry name" value="Glyas_Bleomycin-R_OHBP_Dase"/>
</dbReference>
<evidence type="ECO:0000313" key="2">
    <source>
        <dbReference type="Proteomes" id="UP000029585"/>
    </source>
</evidence>
<dbReference type="HOGENOM" id="CLU_833584_0_0_9"/>
<sequence>MNFKELQERAKGRNFDQITVVSRDIFQELANLSLVFPVAPGKVRTETEQNHPGLTVGKQEITYTQMCTTIYYQNTSLQVVQPVEGDTIYQRYLDRFGEGICCVRERIPGQMWDTTLAKLESKGINIAQRMESPVCKAAWVDLTDTLGILFEIITGESETPDPNYVVPMRIAQINITTPDVRKTIETITDLLEIGPWEVGCQNNKTVVDPGFRVDGRLQNVDFSFLVAILVCGNIEWEAIQPVKGPLVYFDFLKEHGIGYHHILREIPEKQWESTLQDYERAGVELSCQGKVGPVSWCYMNTKDKLGFFMELRTDSAMTKLPDGYLQYFYPEQTRD</sequence>
<reference evidence="1 2" key="1">
    <citation type="submission" date="2011-08" db="EMBL/GenBank/DDBJ databases">
        <title>The Genome Sequence of Clostridium orbiscindens 1_3_50AFAA.</title>
        <authorList>
            <consortium name="The Broad Institute Genome Sequencing Platform"/>
            <person name="Earl A."/>
            <person name="Ward D."/>
            <person name="Feldgarden M."/>
            <person name="Gevers D."/>
            <person name="Daigneault M."/>
            <person name="Strauss J."/>
            <person name="Allen-Vercoe E."/>
            <person name="Young S.K."/>
            <person name="Zeng Q."/>
            <person name="Gargeya S."/>
            <person name="Fitzgerald M."/>
            <person name="Haas B."/>
            <person name="Abouelleil A."/>
            <person name="Alvarado L."/>
            <person name="Arachchi H.M."/>
            <person name="Berlin A."/>
            <person name="Brown A."/>
            <person name="Chapman S.B."/>
            <person name="Chen Z."/>
            <person name="Dunbar C."/>
            <person name="Freedman E."/>
            <person name="Gearin G."/>
            <person name="Gellesch M."/>
            <person name="Goldberg J."/>
            <person name="Griggs A."/>
            <person name="Gujja S."/>
            <person name="Heiman D."/>
            <person name="Howarth C."/>
            <person name="Larson L."/>
            <person name="Lui A."/>
            <person name="MacDonald P.J.P."/>
            <person name="Montmayeur A."/>
            <person name="Murphy C."/>
            <person name="Neiman D."/>
            <person name="Pearson M."/>
            <person name="Priest M."/>
            <person name="Roberts A."/>
            <person name="Saif S."/>
            <person name="Shea T."/>
            <person name="Shenoy N."/>
            <person name="Sisk P."/>
            <person name="Stolte C."/>
            <person name="Sykes S."/>
            <person name="Wortman J."/>
            <person name="Nusbaum C."/>
            <person name="Birren B."/>
        </authorList>
    </citation>
    <scope>NUCLEOTIDE SEQUENCE [LARGE SCALE GENOMIC DNA]</scope>
    <source>
        <strain evidence="1 2">1_3_50AFAA</strain>
    </source>
</reference>
<accession>A0A096B6L3</accession>
<dbReference type="AlphaFoldDB" id="A0A096B6L3"/>
<dbReference type="Proteomes" id="UP000029585">
    <property type="component" value="Unassembled WGS sequence"/>
</dbReference>
<organism evidence="1 2">
    <name type="scientific">Flavonifractor plautii 1_3_50AFAA</name>
    <dbReference type="NCBI Taxonomy" id="742738"/>
    <lineage>
        <taxon>Bacteria</taxon>
        <taxon>Bacillati</taxon>
        <taxon>Bacillota</taxon>
        <taxon>Clostridia</taxon>
        <taxon>Eubacteriales</taxon>
        <taxon>Oscillospiraceae</taxon>
        <taxon>Flavonifractor</taxon>
    </lineage>
</organism>
<dbReference type="EMBL" id="ADLO01000081">
    <property type="protein sequence ID" value="KGF54690.1"/>
    <property type="molecule type" value="Genomic_DNA"/>
</dbReference>